<evidence type="ECO:0000313" key="1">
    <source>
        <dbReference type="EMBL" id="OPJ60576.1"/>
    </source>
</evidence>
<dbReference type="Proteomes" id="UP000190080">
    <property type="component" value="Unassembled WGS sequence"/>
</dbReference>
<evidence type="ECO:0000313" key="2">
    <source>
        <dbReference type="Proteomes" id="UP000190080"/>
    </source>
</evidence>
<accession>A0A1V4IKX1</accession>
<proteinExistence type="predicted"/>
<keyword evidence="2" id="KW-1185">Reference proteome</keyword>
<comment type="caution">
    <text evidence="1">The sequence shown here is derived from an EMBL/GenBank/DDBJ whole genome shotgun (WGS) entry which is preliminary data.</text>
</comment>
<organism evidence="1 2">
    <name type="scientific">Clostridium oryzae</name>
    <dbReference type="NCBI Taxonomy" id="1450648"/>
    <lineage>
        <taxon>Bacteria</taxon>
        <taxon>Bacillati</taxon>
        <taxon>Bacillota</taxon>
        <taxon>Clostridia</taxon>
        <taxon>Eubacteriales</taxon>
        <taxon>Clostridiaceae</taxon>
        <taxon>Clostridium</taxon>
    </lineage>
</organism>
<reference evidence="1 2" key="1">
    <citation type="submission" date="2017-03" db="EMBL/GenBank/DDBJ databases">
        <title>Genome sequence of Clostridium oryzae DSM 28571.</title>
        <authorList>
            <person name="Poehlein A."/>
            <person name="Daniel R."/>
        </authorList>
    </citation>
    <scope>NUCLEOTIDE SEQUENCE [LARGE SCALE GENOMIC DNA]</scope>
    <source>
        <strain evidence="1 2">DSM 28571</strain>
    </source>
</reference>
<protein>
    <submittedName>
        <fullName evidence="1">Uncharacterized protein</fullName>
    </submittedName>
</protein>
<gene>
    <name evidence="1" type="ORF">CLORY_27520</name>
</gene>
<dbReference type="EMBL" id="MZGV01000030">
    <property type="protein sequence ID" value="OPJ60576.1"/>
    <property type="molecule type" value="Genomic_DNA"/>
</dbReference>
<sequence>MVNLMMTVKLNMLPAGSFSSLNYEYLYFEGILRLEAP</sequence>
<dbReference type="AlphaFoldDB" id="A0A1V4IKX1"/>
<name>A0A1V4IKX1_9CLOT</name>
<dbReference type="STRING" id="1450648.CLORY_27520"/>